<dbReference type="InterPro" id="IPR050223">
    <property type="entry name" value="D-isomer_2-hydroxyacid_DH"/>
</dbReference>
<evidence type="ECO:0000313" key="7">
    <source>
        <dbReference type="EMBL" id="GGA13099.1"/>
    </source>
</evidence>
<dbReference type="InterPro" id="IPR006140">
    <property type="entry name" value="D-isomer_DH_NAD-bd"/>
</dbReference>
<dbReference type="Gene3D" id="3.40.50.720">
    <property type="entry name" value="NAD(P)-binding Rossmann-like Domain"/>
    <property type="match status" value="2"/>
</dbReference>
<dbReference type="AlphaFoldDB" id="A0A916QUF2"/>
<reference evidence="7" key="1">
    <citation type="journal article" date="2014" name="Int. J. Syst. Evol. Microbiol.">
        <title>Complete genome sequence of Corynebacterium casei LMG S-19264T (=DSM 44701T), isolated from a smear-ripened cheese.</title>
        <authorList>
            <consortium name="US DOE Joint Genome Institute (JGI-PGF)"/>
            <person name="Walter F."/>
            <person name="Albersmeier A."/>
            <person name="Kalinowski J."/>
            <person name="Ruckert C."/>
        </authorList>
    </citation>
    <scope>NUCLEOTIDE SEQUENCE</scope>
    <source>
        <strain evidence="7">CGMCC 1.15880</strain>
    </source>
</reference>
<dbReference type="GO" id="GO:0016618">
    <property type="term" value="F:hydroxypyruvate reductase [NAD(P)H] activity"/>
    <property type="evidence" value="ECO:0007669"/>
    <property type="project" value="TreeGrafter"/>
</dbReference>
<dbReference type="GO" id="GO:0005829">
    <property type="term" value="C:cytosol"/>
    <property type="evidence" value="ECO:0007669"/>
    <property type="project" value="TreeGrafter"/>
</dbReference>
<evidence type="ECO:0000256" key="2">
    <source>
        <dbReference type="ARBA" id="ARBA00023002"/>
    </source>
</evidence>
<dbReference type="FunFam" id="3.40.50.720:FF:000203">
    <property type="entry name" value="D-3-phosphoglycerate dehydrogenase (SerA)"/>
    <property type="match status" value="1"/>
</dbReference>
<keyword evidence="3" id="KW-0520">NAD</keyword>
<dbReference type="SUPFAM" id="SSF51735">
    <property type="entry name" value="NAD(P)-binding Rossmann-fold domains"/>
    <property type="match status" value="1"/>
</dbReference>
<evidence type="ECO:0000256" key="4">
    <source>
        <dbReference type="RuleBase" id="RU003719"/>
    </source>
</evidence>
<dbReference type="EMBL" id="BMKA01000002">
    <property type="protein sequence ID" value="GGA13099.1"/>
    <property type="molecule type" value="Genomic_DNA"/>
</dbReference>
<comment type="similarity">
    <text evidence="1 4">Belongs to the D-isomer specific 2-hydroxyacid dehydrogenase family.</text>
</comment>
<dbReference type="Pfam" id="PF02826">
    <property type="entry name" value="2-Hacid_dh_C"/>
    <property type="match status" value="1"/>
</dbReference>
<evidence type="ECO:0000256" key="3">
    <source>
        <dbReference type="ARBA" id="ARBA00023027"/>
    </source>
</evidence>
<feature type="domain" description="D-isomer specific 2-hydroxyacid dehydrogenase NAD-binding" evidence="6">
    <location>
        <begin position="112"/>
        <end position="288"/>
    </location>
</feature>
<evidence type="ECO:0000256" key="1">
    <source>
        <dbReference type="ARBA" id="ARBA00005854"/>
    </source>
</evidence>
<name>A0A916QUF2_9RHOB</name>
<dbReference type="CDD" id="cd05301">
    <property type="entry name" value="GDH"/>
    <property type="match status" value="1"/>
</dbReference>
<protein>
    <submittedName>
        <fullName evidence="7">D-glycerate dehydrogenase</fullName>
    </submittedName>
</protein>
<dbReference type="PANTHER" id="PTHR10996:SF283">
    <property type="entry name" value="GLYOXYLATE_HYDROXYPYRUVATE REDUCTASE B"/>
    <property type="match status" value="1"/>
</dbReference>
<gene>
    <name evidence="7" type="ORF">GCM10011498_11270</name>
</gene>
<dbReference type="PROSITE" id="PS00065">
    <property type="entry name" value="D_2_HYDROXYACID_DH_1"/>
    <property type="match status" value="1"/>
</dbReference>
<feature type="domain" description="D-isomer specific 2-hydroxyacid dehydrogenase catalytic" evidence="5">
    <location>
        <begin position="7"/>
        <end position="319"/>
    </location>
</feature>
<dbReference type="PANTHER" id="PTHR10996">
    <property type="entry name" value="2-HYDROXYACID DEHYDROGENASE-RELATED"/>
    <property type="match status" value="1"/>
</dbReference>
<dbReference type="InterPro" id="IPR029752">
    <property type="entry name" value="D-isomer_DH_CS1"/>
</dbReference>
<evidence type="ECO:0000259" key="5">
    <source>
        <dbReference type="Pfam" id="PF00389"/>
    </source>
</evidence>
<organism evidence="7 8">
    <name type="scientific">Neptunicoccus cionae</name>
    <dbReference type="NCBI Taxonomy" id="2035344"/>
    <lineage>
        <taxon>Bacteria</taxon>
        <taxon>Pseudomonadati</taxon>
        <taxon>Pseudomonadota</taxon>
        <taxon>Alphaproteobacteria</taxon>
        <taxon>Rhodobacterales</taxon>
        <taxon>Paracoccaceae</taxon>
        <taxon>Neptunicoccus</taxon>
    </lineage>
</organism>
<reference evidence="7" key="2">
    <citation type="submission" date="2020-09" db="EMBL/GenBank/DDBJ databases">
        <authorList>
            <person name="Sun Q."/>
            <person name="Zhou Y."/>
        </authorList>
    </citation>
    <scope>NUCLEOTIDE SEQUENCE</scope>
    <source>
        <strain evidence="7">CGMCC 1.15880</strain>
    </source>
</reference>
<keyword evidence="8" id="KW-1185">Reference proteome</keyword>
<dbReference type="GO" id="GO:0051287">
    <property type="term" value="F:NAD binding"/>
    <property type="evidence" value="ECO:0007669"/>
    <property type="project" value="InterPro"/>
</dbReference>
<proteinExistence type="inferred from homology"/>
<dbReference type="InterPro" id="IPR006139">
    <property type="entry name" value="D-isomer_2_OHA_DH_cat_dom"/>
</dbReference>
<evidence type="ECO:0000313" key="8">
    <source>
        <dbReference type="Proteomes" id="UP000628017"/>
    </source>
</evidence>
<dbReference type="InterPro" id="IPR036291">
    <property type="entry name" value="NAD(P)-bd_dom_sf"/>
</dbReference>
<dbReference type="Proteomes" id="UP000628017">
    <property type="component" value="Unassembled WGS sequence"/>
</dbReference>
<dbReference type="GO" id="GO:0030267">
    <property type="term" value="F:glyoxylate reductase (NADPH) activity"/>
    <property type="evidence" value="ECO:0007669"/>
    <property type="project" value="TreeGrafter"/>
</dbReference>
<keyword evidence="2 4" id="KW-0560">Oxidoreductase</keyword>
<accession>A0A916QUF2</accession>
<dbReference type="RefSeq" id="WP_188671882.1">
    <property type="nucleotide sequence ID" value="NZ_BMKA01000002.1"/>
</dbReference>
<comment type="caution">
    <text evidence="7">The sequence shown here is derived from an EMBL/GenBank/DDBJ whole genome shotgun (WGS) entry which is preliminary data.</text>
</comment>
<dbReference type="Pfam" id="PF00389">
    <property type="entry name" value="2-Hacid_dh"/>
    <property type="match status" value="1"/>
</dbReference>
<dbReference type="SUPFAM" id="SSF52283">
    <property type="entry name" value="Formate/glycerate dehydrogenase catalytic domain-like"/>
    <property type="match status" value="1"/>
</dbReference>
<evidence type="ECO:0000259" key="6">
    <source>
        <dbReference type="Pfam" id="PF02826"/>
    </source>
</evidence>
<sequence length="321" mass="33440">MADLPRVFVTRPLPDKVLEEAARHFDLTVRAETQPLSKSEMGSVLAEYDGVLPTLGDPLGADVLPGADKARVLANFGVGYNHIDVAAAEAAGMVVSNTPGAVTDATADIAVLLMLMTARRASEAEAAVRDGSWEGWHPTQYLGLHVSGKTLGVIGMGRIGKAIAKRCHFGFGMDVVFYNRSTVADCGVPARQLGSVAEVMAAADVVSLSVPGGAANQHMIGAAELDAMKPHGILVNTARGDVVDEAALIAALQSGSIGGAGLDVYENEPEVPEALRALKNVSLLPHLGTAALDVRTQMGLMAVENLRAFFAGEDVPNRVTV</sequence>